<protein>
    <submittedName>
        <fullName evidence="2">11824_t:CDS:1</fullName>
    </submittedName>
</protein>
<dbReference type="EMBL" id="CAJVPK010000199">
    <property type="protein sequence ID" value="CAG8472320.1"/>
    <property type="molecule type" value="Genomic_DNA"/>
</dbReference>
<gene>
    <name evidence="2" type="ORF">DEBURN_LOCUS3221</name>
</gene>
<comment type="caution">
    <text evidence="2">The sequence shown here is derived from an EMBL/GenBank/DDBJ whole genome shotgun (WGS) entry which is preliminary data.</text>
</comment>
<reference evidence="2" key="1">
    <citation type="submission" date="2021-06" db="EMBL/GenBank/DDBJ databases">
        <authorList>
            <person name="Kallberg Y."/>
            <person name="Tangrot J."/>
            <person name="Rosling A."/>
        </authorList>
    </citation>
    <scope>NUCLEOTIDE SEQUENCE</scope>
    <source>
        <strain evidence="2">AZ414A</strain>
    </source>
</reference>
<dbReference type="AlphaFoldDB" id="A0A9N8Z6G1"/>
<accession>A0A9N8Z6G1</accession>
<name>A0A9N8Z6G1_9GLOM</name>
<evidence type="ECO:0000313" key="3">
    <source>
        <dbReference type="Proteomes" id="UP000789706"/>
    </source>
</evidence>
<sequence>MNLERLQEIKSGLRVKCLMPRSQERELCEDCEEEEEELCTIKGKGKQKMTYAEAVKGQMQKQDETIERIERILKKMDQDVTWKEQNIAEGSGKHISWVGEVEKELTKEDPEKLIESAKRKTEEAITEINSKKKLKGASDSFASEELIERIGIPVILGKEKLSVGGEKKEMTIRGEAEIEGEMQGYIYREKVLIETELQFEIIIGIRKMKEEKWEIKFGQTGTTIRIKNGENEIEVNNTEKRVKKIGINRNWENNKEVGQNIEKYS</sequence>
<evidence type="ECO:0000256" key="1">
    <source>
        <dbReference type="SAM" id="Coils"/>
    </source>
</evidence>
<evidence type="ECO:0000313" key="2">
    <source>
        <dbReference type="EMBL" id="CAG8472320.1"/>
    </source>
</evidence>
<feature type="coiled-coil region" evidence="1">
    <location>
        <begin position="52"/>
        <end position="79"/>
    </location>
</feature>
<dbReference type="Proteomes" id="UP000789706">
    <property type="component" value="Unassembled WGS sequence"/>
</dbReference>
<proteinExistence type="predicted"/>
<organism evidence="2 3">
    <name type="scientific">Diversispora eburnea</name>
    <dbReference type="NCBI Taxonomy" id="1213867"/>
    <lineage>
        <taxon>Eukaryota</taxon>
        <taxon>Fungi</taxon>
        <taxon>Fungi incertae sedis</taxon>
        <taxon>Mucoromycota</taxon>
        <taxon>Glomeromycotina</taxon>
        <taxon>Glomeromycetes</taxon>
        <taxon>Diversisporales</taxon>
        <taxon>Diversisporaceae</taxon>
        <taxon>Diversispora</taxon>
    </lineage>
</organism>
<keyword evidence="3" id="KW-1185">Reference proteome</keyword>
<keyword evidence="1" id="KW-0175">Coiled coil</keyword>